<gene>
    <name evidence="2" type="ORF">ACHKAR_05705</name>
</gene>
<reference evidence="2 3" key="1">
    <citation type="journal article" date="2013" name="Int. J. Syst. Evol. Microbiol.">
        <title>Marinoscillum luteum sp. nov., isolated from marine sediment.</title>
        <authorList>
            <person name="Cha I.T."/>
            <person name="Park S.J."/>
            <person name="Kim S.J."/>
            <person name="Kim J.G."/>
            <person name="Jung M.Y."/>
            <person name="Shin K.S."/>
            <person name="Kwon K.K."/>
            <person name="Yang S.H."/>
            <person name="Seo Y.S."/>
            <person name="Rhee S.K."/>
        </authorList>
    </citation>
    <scope>NUCLEOTIDE SEQUENCE [LARGE SCALE GENOMIC DNA]</scope>
    <source>
        <strain evidence="2 3">KCTC 23939</strain>
    </source>
</reference>
<comment type="caution">
    <text evidence="2">The sequence shown here is derived from an EMBL/GenBank/DDBJ whole genome shotgun (WGS) entry which is preliminary data.</text>
</comment>
<feature type="chain" id="PRO_5047542841" evidence="1">
    <location>
        <begin position="23"/>
        <end position="194"/>
    </location>
</feature>
<dbReference type="Proteomes" id="UP001610063">
    <property type="component" value="Unassembled WGS sequence"/>
</dbReference>
<keyword evidence="1" id="KW-0732">Signal</keyword>
<evidence type="ECO:0000313" key="3">
    <source>
        <dbReference type="Proteomes" id="UP001610063"/>
    </source>
</evidence>
<name>A0ABW7N5R0_9BACT</name>
<evidence type="ECO:0000256" key="1">
    <source>
        <dbReference type="SAM" id="SignalP"/>
    </source>
</evidence>
<feature type="signal peptide" evidence="1">
    <location>
        <begin position="1"/>
        <end position="22"/>
    </location>
</feature>
<dbReference type="RefSeq" id="WP_159580682.1">
    <property type="nucleotide sequence ID" value="NZ_JBIPKE010000013.1"/>
</dbReference>
<protein>
    <submittedName>
        <fullName evidence="2">Uncharacterized protein</fullName>
    </submittedName>
</protein>
<evidence type="ECO:0000313" key="2">
    <source>
        <dbReference type="EMBL" id="MFH6982921.1"/>
    </source>
</evidence>
<organism evidence="2 3">
    <name type="scientific">Marinoscillum luteum</name>
    <dbReference type="NCBI Taxonomy" id="861051"/>
    <lineage>
        <taxon>Bacteria</taxon>
        <taxon>Pseudomonadati</taxon>
        <taxon>Bacteroidota</taxon>
        <taxon>Cytophagia</taxon>
        <taxon>Cytophagales</taxon>
        <taxon>Reichenbachiellaceae</taxon>
        <taxon>Marinoscillum</taxon>
    </lineage>
</organism>
<accession>A0ABW7N5R0</accession>
<keyword evidence="3" id="KW-1185">Reference proteome</keyword>
<sequence length="194" mass="22537">MKNPHLCLSVLLVFSLVWPLQAQDFPVSIEAEYDRLTAKWLEVSDGLKTYDGLSEFCANPNYRNDIITVLEHLHHYDSLVLDLLLDPTANTSDISHHEYKRSLSDIQKLEGDFDMNTFISFLKTSCLTRRDLERDKEDLKKESGIYSYDGQLLMLETQLGKFLKHIDKKVVLVDEHVHKIHPDQIRPLRLLSDN</sequence>
<proteinExistence type="predicted"/>
<dbReference type="EMBL" id="JBIPKE010000013">
    <property type="protein sequence ID" value="MFH6982921.1"/>
    <property type="molecule type" value="Genomic_DNA"/>
</dbReference>